<keyword evidence="1" id="KW-0812">Transmembrane</keyword>
<reference evidence="2 3" key="1">
    <citation type="submission" date="2024-03" db="EMBL/GenBank/DDBJ databases">
        <title>WGS assembly of Saponaria officinalis var. Norfolk2.</title>
        <authorList>
            <person name="Jenkins J."/>
            <person name="Shu S."/>
            <person name="Grimwood J."/>
            <person name="Barry K."/>
            <person name="Goodstein D."/>
            <person name="Schmutz J."/>
            <person name="Leebens-Mack J."/>
            <person name="Osbourn A."/>
        </authorList>
    </citation>
    <scope>NUCLEOTIDE SEQUENCE [LARGE SCALE GENOMIC DNA]</scope>
    <source>
        <strain evidence="3">cv. Norfolk2</strain>
        <strain evidence="2">JIC</strain>
        <tissue evidence="2">Leaf</tissue>
    </source>
</reference>
<keyword evidence="3" id="KW-1185">Reference proteome</keyword>
<organism evidence="2 3">
    <name type="scientific">Saponaria officinalis</name>
    <name type="common">Common soapwort</name>
    <name type="synonym">Lychnis saponaria</name>
    <dbReference type="NCBI Taxonomy" id="3572"/>
    <lineage>
        <taxon>Eukaryota</taxon>
        <taxon>Viridiplantae</taxon>
        <taxon>Streptophyta</taxon>
        <taxon>Embryophyta</taxon>
        <taxon>Tracheophyta</taxon>
        <taxon>Spermatophyta</taxon>
        <taxon>Magnoliopsida</taxon>
        <taxon>eudicotyledons</taxon>
        <taxon>Gunneridae</taxon>
        <taxon>Pentapetalae</taxon>
        <taxon>Caryophyllales</taxon>
        <taxon>Caryophyllaceae</taxon>
        <taxon>Caryophylleae</taxon>
        <taxon>Saponaria</taxon>
    </lineage>
</organism>
<evidence type="ECO:0000313" key="2">
    <source>
        <dbReference type="EMBL" id="KAK9665600.1"/>
    </source>
</evidence>
<proteinExistence type="predicted"/>
<dbReference type="EMBL" id="JBDFQZ010000014">
    <property type="protein sequence ID" value="KAK9665599.1"/>
    <property type="molecule type" value="Genomic_DNA"/>
</dbReference>
<evidence type="ECO:0000313" key="3">
    <source>
        <dbReference type="Proteomes" id="UP001443914"/>
    </source>
</evidence>
<sequence>MDIFPCFLVFITDFFVAAMVFSFHVCHFAVSQEVLFWIKSFVDECGESITTEQLKDFEQWQGGNRRCTTSTTSTTCTTTTTTECSSTYTYNASASRTTSSSSTSCTTSNDIIDCVSH</sequence>
<keyword evidence="1" id="KW-1133">Transmembrane helix</keyword>
<dbReference type="Proteomes" id="UP001443914">
    <property type="component" value="Unassembled WGS sequence"/>
</dbReference>
<dbReference type="EMBL" id="JBDFQZ010000014">
    <property type="protein sequence ID" value="KAK9665600.1"/>
    <property type="molecule type" value="Genomic_DNA"/>
</dbReference>
<gene>
    <name evidence="2" type="ORF">RND81_14G122400</name>
</gene>
<feature type="transmembrane region" description="Helical" evidence="1">
    <location>
        <begin position="7"/>
        <end position="30"/>
    </location>
</feature>
<keyword evidence="1" id="KW-0472">Membrane</keyword>
<protein>
    <submittedName>
        <fullName evidence="2">Uncharacterized protein</fullName>
    </submittedName>
</protein>
<accession>A0AAW1GM80</accession>
<name>A0AAW1GM80_SAPOF</name>
<dbReference type="AlphaFoldDB" id="A0AAW1GM80"/>
<evidence type="ECO:0000256" key="1">
    <source>
        <dbReference type="SAM" id="Phobius"/>
    </source>
</evidence>
<comment type="caution">
    <text evidence="2">The sequence shown here is derived from an EMBL/GenBank/DDBJ whole genome shotgun (WGS) entry which is preliminary data.</text>
</comment>